<proteinExistence type="predicted"/>
<reference evidence="2" key="1">
    <citation type="submission" date="2018-06" db="EMBL/GenBank/DDBJ databases">
        <authorList>
            <person name="Zhirakovskaya E."/>
        </authorList>
    </citation>
    <scope>NUCLEOTIDE SEQUENCE</scope>
</reference>
<dbReference type="Gene3D" id="2.40.10.220">
    <property type="entry name" value="predicted glycosyltransferase like domains"/>
    <property type="match status" value="1"/>
</dbReference>
<evidence type="ECO:0000259" key="1">
    <source>
        <dbReference type="Pfam" id="PF07238"/>
    </source>
</evidence>
<sequence>MTKDNERREYFRIKDQVYLTATIIDEDEYNSAPETLRHLDNSSFSLSADFATLNNNINPILNNIKQIHPDIAEYVEFLNTKIDNLSQILLCKESAFDENKLLTVNISASGLMFETEQALELKQTLKLELILLPEKIGIIIFGHVIKVTDCKGLNKNISVQFEHLRDQDHELMIKHNLNKQMCDIRELKDNN</sequence>
<accession>A0A3B0XR33</accession>
<organism evidence="2">
    <name type="scientific">hydrothermal vent metagenome</name>
    <dbReference type="NCBI Taxonomy" id="652676"/>
    <lineage>
        <taxon>unclassified sequences</taxon>
        <taxon>metagenomes</taxon>
        <taxon>ecological metagenomes</taxon>
    </lineage>
</organism>
<evidence type="ECO:0000313" key="2">
    <source>
        <dbReference type="EMBL" id="VAW70698.1"/>
    </source>
</evidence>
<dbReference type="Pfam" id="PF07238">
    <property type="entry name" value="PilZ"/>
    <property type="match status" value="1"/>
</dbReference>
<dbReference type="AlphaFoldDB" id="A0A3B0XR33"/>
<dbReference type="InterPro" id="IPR009875">
    <property type="entry name" value="PilZ_domain"/>
</dbReference>
<gene>
    <name evidence="2" type="ORF">MNBD_GAMMA10-2366</name>
</gene>
<name>A0A3B0XR33_9ZZZZ</name>
<feature type="domain" description="PilZ" evidence="1">
    <location>
        <begin position="103"/>
        <end position="173"/>
    </location>
</feature>
<protein>
    <recommendedName>
        <fullName evidence="1">PilZ domain-containing protein</fullName>
    </recommendedName>
</protein>
<dbReference type="EMBL" id="UOFJ01000547">
    <property type="protein sequence ID" value="VAW70698.1"/>
    <property type="molecule type" value="Genomic_DNA"/>
</dbReference>
<dbReference type="GO" id="GO:0035438">
    <property type="term" value="F:cyclic-di-GMP binding"/>
    <property type="evidence" value="ECO:0007669"/>
    <property type="project" value="InterPro"/>
</dbReference>